<reference evidence="5 6" key="1">
    <citation type="submission" date="2023-02" db="EMBL/GenBank/DDBJ databases">
        <title>Streptococcus sp. Genome Sequencing and Assembly.</title>
        <authorList>
            <person name="Shore S.M."/>
            <person name="Nicholson T.L."/>
        </authorList>
    </citation>
    <scope>NUCLEOTIDE SEQUENCE [LARGE SCALE GENOMIC DNA]</scope>
    <source>
        <strain evidence="5 6">29896</strain>
    </source>
</reference>
<dbReference type="PROSITE" id="PS50995">
    <property type="entry name" value="HTH_MARR_2"/>
    <property type="match status" value="1"/>
</dbReference>
<dbReference type="InterPro" id="IPR036388">
    <property type="entry name" value="WH-like_DNA-bd_sf"/>
</dbReference>
<dbReference type="InterPro" id="IPR036390">
    <property type="entry name" value="WH_DNA-bd_sf"/>
</dbReference>
<evidence type="ECO:0000256" key="3">
    <source>
        <dbReference type="ARBA" id="ARBA00023163"/>
    </source>
</evidence>
<dbReference type="SUPFAM" id="SSF46785">
    <property type="entry name" value="Winged helix' DNA-binding domain"/>
    <property type="match status" value="1"/>
</dbReference>
<evidence type="ECO:0000256" key="1">
    <source>
        <dbReference type="ARBA" id="ARBA00023015"/>
    </source>
</evidence>
<dbReference type="GO" id="GO:0008270">
    <property type="term" value="F:zinc ion binding"/>
    <property type="evidence" value="ECO:0007669"/>
    <property type="project" value="InterPro"/>
</dbReference>
<keyword evidence="6" id="KW-1185">Reference proteome</keyword>
<dbReference type="InterPro" id="IPR000835">
    <property type="entry name" value="HTH_MarR-typ"/>
</dbReference>
<evidence type="ECO:0000256" key="2">
    <source>
        <dbReference type="ARBA" id="ARBA00023125"/>
    </source>
</evidence>
<evidence type="ECO:0000313" key="5">
    <source>
        <dbReference type="EMBL" id="WNY47230.1"/>
    </source>
</evidence>
<accession>A0AA96VCE6</accession>
<feature type="domain" description="HTH marR-type" evidence="4">
    <location>
        <begin position="1"/>
        <end position="143"/>
    </location>
</feature>
<dbReference type="Pfam" id="PF01047">
    <property type="entry name" value="MarR"/>
    <property type="match status" value="1"/>
</dbReference>
<keyword evidence="2" id="KW-0238">DNA-binding</keyword>
<dbReference type="Gene3D" id="1.10.10.10">
    <property type="entry name" value="Winged helix-like DNA-binding domain superfamily/Winged helix DNA-binding domain"/>
    <property type="match status" value="1"/>
</dbReference>
<name>A0AA96VCE6_9STRE</name>
<dbReference type="InterPro" id="IPR052067">
    <property type="entry name" value="Metal_resp_HTH_trans_reg"/>
</dbReference>
<keyword evidence="1" id="KW-0805">Transcription regulation</keyword>
<dbReference type="Gene3D" id="6.10.250.2360">
    <property type="match status" value="1"/>
</dbReference>
<dbReference type="KEGG" id="ssuv:PXH68_00570"/>
<dbReference type="PANTHER" id="PTHR35790:SF4">
    <property type="entry name" value="HTH-TYPE TRANSCRIPTIONAL REGULATOR PCHR"/>
    <property type="match status" value="1"/>
</dbReference>
<evidence type="ECO:0000313" key="6">
    <source>
        <dbReference type="Proteomes" id="UP001304088"/>
    </source>
</evidence>
<organism evidence="5 6">
    <name type="scientific">Streptococcus suivaginalis</name>
    <dbReference type="NCBI Taxonomy" id="3028082"/>
    <lineage>
        <taxon>Bacteria</taxon>
        <taxon>Bacillati</taxon>
        <taxon>Bacillota</taxon>
        <taxon>Bacilli</taxon>
        <taxon>Lactobacillales</taxon>
        <taxon>Streptococcaceae</taxon>
        <taxon>Streptococcus</taxon>
    </lineage>
</organism>
<dbReference type="RefSeq" id="WP_248028809.1">
    <property type="nucleotide sequence ID" value="NZ_CP118733.1"/>
</dbReference>
<dbReference type="SMART" id="SM00347">
    <property type="entry name" value="HTH_MARR"/>
    <property type="match status" value="1"/>
</dbReference>
<keyword evidence="3" id="KW-0804">Transcription</keyword>
<protein>
    <submittedName>
        <fullName evidence="5">Zinc-dependent MarR family transcriptional regulator</fullName>
    </submittedName>
</protein>
<proteinExistence type="predicted"/>
<dbReference type="PANTHER" id="PTHR35790">
    <property type="entry name" value="HTH-TYPE TRANSCRIPTIONAL REGULATOR PCHR"/>
    <property type="match status" value="1"/>
</dbReference>
<dbReference type="GO" id="GO:0003700">
    <property type="term" value="F:DNA-binding transcription factor activity"/>
    <property type="evidence" value="ECO:0007669"/>
    <property type="project" value="InterPro"/>
</dbReference>
<dbReference type="Gene3D" id="6.10.140.1680">
    <property type="match status" value="1"/>
</dbReference>
<dbReference type="CDD" id="cd00090">
    <property type="entry name" value="HTH_ARSR"/>
    <property type="match status" value="1"/>
</dbReference>
<evidence type="ECO:0000259" key="4">
    <source>
        <dbReference type="PROSITE" id="PS50995"/>
    </source>
</evidence>
<dbReference type="EMBL" id="CP118733">
    <property type="protein sequence ID" value="WNY47230.1"/>
    <property type="molecule type" value="Genomic_DNA"/>
</dbReference>
<sequence length="147" mass="16552">MSKLAHLIEVKLQEIILSSENHLEILVGACQSQETLTNTQEHILMLIENKSYTSSEIAKELGVSQAAITKAVKSLLAKDMLMGMRDEKDARIIRYQLTDKAKPIALEHAHHHELTIATYDEVLAAYSQEEQEIIGRFLTDLVGKIKK</sequence>
<dbReference type="InterPro" id="IPR047894">
    <property type="entry name" value="AdcR-like"/>
</dbReference>
<gene>
    <name evidence="5" type="ORF">PXH68_00570</name>
</gene>
<dbReference type="AlphaFoldDB" id="A0AA96VCE6"/>
<dbReference type="Proteomes" id="UP001304088">
    <property type="component" value="Chromosome"/>
</dbReference>
<dbReference type="InterPro" id="IPR011991">
    <property type="entry name" value="ArsR-like_HTH"/>
</dbReference>
<dbReference type="NCBIfam" id="NF038251">
    <property type="entry name" value="AdcR_fam_Zn_TF"/>
    <property type="match status" value="1"/>
</dbReference>
<dbReference type="GO" id="GO:0003677">
    <property type="term" value="F:DNA binding"/>
    <property type="evidence" value="ECO:0007669"/>
    <property type="project" value="UniProtKB-KW"/>
</dbReference>